<dbReference type="InterPro" id="IPR051712">
    <property type="entry name" value="ARTD-AVP"/>
</dbReference>
<dbReference type="InterPro" id="IPR012317">
    <property type="entry name" value="Poly(ADP-ribose)pol_cat_dom"/>
</dbReference>
<dbReference type="Proteomes" id="UP001164746">
    <property type="component" value="Chromosome 3"/>
</dbReference>
<evidence type="ECO:0000259" key="3">
    <source>
        <dbReference type="PROSITE" id="PS51059"/>
    </source>
</evidence>
<organism evidence="4 5">
    <name type="scientific">Mya arenaria</name>
    <name type="common">Soft-shell clam</name>
    <dbReference type="NCBI Taxonomy" id="6604"/>
    <lineage>
        <taxon>Eukaryota</taxon>
        <taxon>Metazoa</taxon>
        <taxon>Spiralia</taxon>
        <taxon>Lophotrochozoa</taxon>
        <taxon>Mollusca</taxon>
        <taxon>Bivalvia</taxon>
        <taxon>Autobranchia</taxon>
        <taxon>Heteroconchia</taxon>
        <taxon>Euheterodonta</taxon>
        <taxon>Imparidentia</taxon>
        <taxon>Neoheterodontei</taxon>
        <taxon>Myida</taxon>
        <taxon>Myoidea</taxon>
        <taxon>Myidae</taxon>
        <taxon>Mya</taxon>
    </lineage>
</organism>
<proteinExistence type="predicted"/>
<keyword evidence="1" id="KW-0808">Transferase</keyword>
<feature type="domain" description="PARP catalytic" evidence="3">
    <location>
        <begin position="171"/>
        <end position="436"/>
    </location>
</feature>
<dbReference type="PROSITE" id="PS51059">
    <property type="entry name" value="PARP_CATALYTIC"/>
    <property type="match status" value="1"/>
</dbReference>
<name>A0ABY7DL87_MYAAR</name>
<gene>
    <name evidence="4" type="ORF">MAR_022326</name>
</gene>
<accession>A0ABY7DL87</accession>
<dbReference type="SUPFAM" id="SSF56399">
    <property type="entry name" value="ADP-ribosylation"/>
    <property type="match status" value="1"/>
</dbReference>
<evidence type="ECO:0000313" key="4">
    <source>
        <dbReference type="EMBL" id="WAQ97953.1"/>
    </source>
</evidence>
<evidence type="ECO:0000256" key="1">
    <source>
        <dbReference type="RuleBase" id="RU362114"/>
    </source>
</evidence>
<dbReference type="PANTHER" id="PTHR45740">
    <property type="entry name" value="POLY [ADP-RIBOSE] POLYMERASE"/>
    <property type="match status" value="1"/>
</dbReference>
<dbReference type="Pfam" id="PF00644">
    <property type="entry name" value="PARP"/>
    <property type="match status" value="1"/>
</dbReference>
<evidence type="ECO:0000256" key="2">
    <source>
        <dbReference type="SAM" id="MobiDB-lite"/>
    </source>
</evidence>
<keyword evidence="1" id="KW-0520">NAD</keyword>
<keyword evidence="5" id="KW-1185">Reference proteome</keyword>
<feature type="region of interest" description="Disordered" evidence="2">
    <location>
        <begin position="75"/>
        <end position="113"/>
    </location>
</feature>
<sequence>MAYDRGTFDEFKTALAQVRSSAPGSRRHFSIPSFHKPLPAMTPASNFYGQIGLQRPQVQPFNAPPNNQFVRRPAHPLQHRHSESDIRPRQPSIKTYQTHTRSRVSGKRQSVSDAHKEILKLLINDPEKSRKHPHPKNVKRGTVEFAESMAHQEANIPHYWELYKENTTFSEILSIFKSAFGTDYKKIAIDARGSTYSTIVKMVNETFDSTKIGHGQDAKGLERLSYSKLWITKIQRIENPQLFRKYVHKRQEIFLNLSKMNLACCQTVRQLPSSSGEITTHNYLSQTMRKELFSEINEVYLFHGTKPDTIKTICNTGLDPRLGSGKAMFGSGIYGAEKASKADQYTDGSLTRTGGPGKEKKMFLMRVALGNCYLCTDLNPQKYRRPPCTKCKRDDCKTHDSNYDSVVGDNKKLFREFVVYDGVQCYPEYLITYERR</sequence>
<dbReference type="EMBL" id="CP111014">
    <property type="protein sequence ID" value="WAQ97953.1"/>
    <property type="molecule type" value="Genomic_DNA"/>
</dbReference>
<dbReference type="EC" id="2.4.2.-" evidence="1"/>
<dbReference type="PANTHER" id="PTHR45740:SF2">
    <property type="entry name" value="POLY [ADP-RIBOSE] POLYMERASE"/>
    <property type="match status" value="1"/>
</dbReference>
<evidence type="ECO:0000313" key="5">
    <source>
        <dbReference type="Proteomes" id="UP001164746"/>
    </source>
</evidence>
<dbReference type="Gene3D" id="3.90.228.10">
    <property type="match status" value="1"/>
</dbReference>
<reference evidence="4" key="1">
    <citation type="submission" date="2022-11" db="EMBL/GenBank/DDBJ databases">
        <title>Centuries of genome instability and evolution in soft-shell clam transmissible cancer (bioRxiv).</title>
        <authorList>
            <person name="Hart S.F.M."/>
            <person name="Yonemitsu M.A."/>
            <person name="Giersch R.M."/>
            <person name="Beal B.F."/>
            <person name="Arriagada G."/>
            <person name="Davis B.W."/>
            <person name="Ostrander E.A."/>
            <person name="Goff S.P."/>
            <person name="Metzger M.J."/>
        </authorList>
    </citation>
    <scope>NUCLEOTIDE SEQUENCE</scope>
    <source>
        <strain evidence="4">MELC-2E11</strain>
        <tissue evidence="4">Siphon/mantle</tissue>
    </source>
</reference>
<keyword evidence="1" id="KW-0328">Glycosyltransferase</keyword>
<protein>
    <recommendedName>
        <fullName evidence="1">Poly [ADP-ribose] polymerase</fullName>
        <shortName evidence="1">PARP</shortName>
        <ecNumber evidence="1">2.4.2.-</ecNumber>
    </recommendedName>
</protein>